<keyword evidence="3" id="KW-1185">Reference proteome</keyword>
<gene>
    <name evidence="2" type="ORF">NDEV_1124</name>
</gene>
<evidence type="ECO:0000313" key="3">
    <source>
        <dbReference type="Proteomes" id="UP000196239"/>
    </source>
</evidence>
<dbReference type="AlphaFoldDB" id="A0A128A3H0"/>
<keyword evidence="1" id="KW-0812">Transmembrane</keyword>
<reference evidence="3" key="1">
    <citation type="submission" date="2015-10" db="EMBL/GenBank/DDBJ databases">
        <authorList>
            <person name="Lehtovirta-Morley L.E."/>
            <person name="Vieille C."/>
        </authorList>
    </citation>
    <scope>NUCLEOTIDE SEQUENCE [LARGE SCALE GENOMIC DNA]</scope>
</reference>
<dbReference type="Proteomes" id="UP000196239">
    <property type="component" value="Chromosome 1"/>
</dbReference>
<evidence type="ECO:0008006" key="4">
    <source>
        <dbReference type="Google" id="ProtNLM"/>
    </source>
</evidence>
<keyword evidence="1" id="KW-0472">Membrane</keyword>
<organism evidence="2 3">
    <name type="scientific">Nitrosotalea devaniterrae</name>
    <dbReference type="NCBI Taxonomy" id="1078905"/>
    <lineage>
        <taxon>Archaea</taxon>
        <taxon>Nitrososphaerota</taxon>
        <taxon>Nitrososphaeria</taxon>
        <taxon>Nitrosotaleales</taxon>
        <taxon>Nitrosotaleaceae</taxon>
        <taxon>Nitrosotalea</taxon>
    </lineage>
</organism>
<dbReference type="KEGG" id="ndv:NDEV_1124"/>
<proteinExistence type="predicted"/>
<evidence type="ECO:0000313" key="2">
    <source>
        <dbReference type="EMBL" id="CUR51889.1"/>
    </source>
</evidence>
<dbReference type="EMBL" id="LN890280">
    <property type="protein sequence ID" value="CUR51889.1"/>
    <property type="molecule type" value="Genomic_DNA"/>
</dbReference>
<feature type="transmembrane region" description="Helical" evidence="1">
    <location>
        <begin position="29"/>
        <end position="50"/>
    </location>
</feature>
<keyword evidence="1" id="KW-1133">Transmembrane helix</keyword>
<evidence type="ECO:0000256" key="1">
    <source>
        <dbReference type="SAM" id="Phobius"/>
    </source>
</evidence>
<protein>
    <recommendedName>
        <fullName evidence="4">Protein-disulfide isomerase</fullName>
    </recommendedName>
</protein>
<name>A0A128A3H0_9ARCH</name>
<sequence length="200" mass="22667">MGKKDREERVQERETFYQKRQRTQFKNKAIAIGILAGIVAVLGISSYNFYILSSQVTPKGEPPGSGPLDGIHIHAGLLTMIYGQQFDYSSTAYQIKSPYIGFQKGNGETVHALATNVTMGFLFNSLRIGLDDKCFTFPDSRAFCTNANYTLKFYVNHHQVPDLKNYVFKDQDRMLISYGNENETQINEQLARLDGFKLIT</sequence>
<accession>A0A128A3H0</accession>